<keyword evidence="2" id="KW-0862">Zinc</keyword>
<dbReference type="GO" id="GO:0004190">
    <property type="term" value="F:aspartic-type endopeptidase activity"/>
    <property type="evidence" value="ECO:0007669"/>
    <property type="project" value="UniProtKB-KW"/>
</dbReference>
<keyword evidence="5" id="KW-0548">Nucleotidyltransferase</keyword>
<dbReference type="InterPro" id="IPR043502">
    <property type="entry name" value="DNA/RNA_pol_sf"/>
</dbReference>
<organism evidence="5 6">
    <name type="scientific">Araneus ventricosus</name>
    <name type="common">Orbweaver spider</name>
    <name type="synonym">Epeira ventricosa</name>
    <dbReference type="NCBI Taxonomy" id="182803"/>
    <lineage>
        <taxon>Eukaryota</taxon>
        <taxon>Metazoa</taxon>
        <taxon>Ecdysozoa</taxon>
        <taxon>Arthropoda</taxon>
        <taxon>Chelicerata</taxon>
        <taxon>Arachnida</taxon>
        <taxon>Araneae</taxon>
        <taxon>Araneomorphae</taxon>
        <taxon>Entelegynae</taxon>
        <taxon>Araneoidea</taxon>
        <taxon>Araneidae</taxon>
        <taxon>Araneus</taxon>
    </lineage>
</organism>
<dbReference type="GO" id="GO:0003676">
    <property type="term" value="F:nucleic acid binding"/>
    <property type="evidence" value="ECO:0007669"/>
    <property type="project" value="InterPro"/>
</dbReference>
<evidence type="ECO:0000313" key="6">
    <source>
        <dbReference type="Proteomes" id="UP000499080"/>
    </source>
</evidence>
<evidence type="ECO:0000256" key="2">
    <source>
        <dbReference type="PROSITE-ProRule" id="PRU00047"/>
    </source>
</evidence>
<dbReference type="EMBL" id="BGPR01006558">
    <property type="protein sequence ID" value="GBN20036.1"/>
    <property type="molecule type" value="Genomic_DNA"/>
</dbReference>
<dbReference type="InterPro" id="IPR025724">
    <property type="entry name" value="GAG-pre-integrase_dom"/>
</dbReference>
<evidence type="ECO:0000256" key="1">
    <source>
        <dbReference type="ARBA" id="ARBA00022750"/>
    </source>
</evidence>
<evidence type="ECO:0000259" key="3">
    <source>
        <dbReference type="PROSITE" id="PS50158"/>
    </source>
</evidence>
<dbReference type="InterPro" id="IPR054722">
    <property type="entry name" value="PolX-like_BBD"/>
</dbReference>
<dbReference type="Pfam" id="PF22936">
    <property type="entry name" value="Pol_BBD"/>
    <property type="match status" value="1"/>
</dbReference>
<keyword evidence="1" id="KW-0064">Aspartyl protease</keyword>
<keyword evidence="1" id="KW-0378">Hydrolase</keyword>
<accession>A0A4Y2M2S7</accession>
<dbReference type="AlphaFoldDB" id="A0A4Y2M2S7"/>
<feature type="domain" description="CCHC-type" evidence="3">
    <location>
        <begin position="563"/>
        <end position="578"/>
    </location>
</feature>
<dbReference type="InterPro" id="IPR052560">
    <property type="entry name" value="RdDP_mobile_element"/>
</dbReference>
<dbReference type="PROSITE" id="PS50158">
    <property type="entry name" value="ZF_CCHC"/>
    <property type="match status" value="1"/>
</dbReference>
<dbReference type="GO" id="GO:0003964">
    <property type="term" value="F:RNA-directed DNA polymerase activity"/>
    <property type="evidence" value="ECO:0007669"/>
    <property type="project" value="UniProtKB-KW"/>
</dbReference>
<dbReference type="Proteomes" id="UP000499080">
    <property type="component" value="Unassembled WGS sequence"/>
</dbReference>
<reference evidence="5 6" key="1">
    <citation type="journal article" date="2019" name="Sci. Rep.">
        <title>Orb-weaving spider Araneus ventricosus genome elucidates the spidroin gene catalogue.</title>
        <authorList>
            <person name="Kono N."/>
            <person name="Nakamura H."/>
            <person name="Ohtoshi R."/>
            <person name="Moran D.A.P."/>
            <person name="Shinohara A."/>
            <person name="Yoshida Y."/>
            <person name="Fujiwara M."/>
            <person name="Mori M."/>
            <person name="Tomita M."/>
            <person name="Arakawa K."/>
        </authorList>
    </citation>
    <scope>NUCLEOTIDE SEQUENCE [LARGE SCALE GENOMIC DNA]</scope>
</reference>
<keyword evidence="5" id="KW-0695">RNA-directed DNA polymerase</keyword>
<name>A0A4Y2M2S7_ARAVE</name>
<keyword evidence="6" id="KW-1185">Reference proteome</keyword>
<dbReference type="CDD" id="cd01650">
    <property type="entry name" value="RT_nLTR_like"/>
    <property type="match status" value="1"/>
</dbReference>
<dbReference type="PANTHER" id="PTHR36688">
    <property type="entry name" value="ENDO/EXONUCLEASE/PHOSPHATASE DOMAIN-CONTAINING PROTEIN"/>
    <property type="match status" value="1"/>
</dbReference>
<keyword evidence="2" id="KW-0479">Metal-binding</keyword>
<sequence length="777" mass="88464">MFQRLRDPALKTKLNQLNKKITKLNDKIETENHVNTLSNVNTDDGSFWNFTRPFNKKNYKIPTLNGPASIATTNKEKANCLADSLENQFQLNELHHEETETAVGNSVGSFLNTTPNLFNDFPPTHTDELINCIKKLKKNKAPGYDGISNKIILNLPLNSINTLKIITDSIMKFGYFPTRWKTDTIIPILKPGKDPTDPVSYRSISLLPSISKIAEHIILSRLNDHLDEHNILILEQFGFRKNLSTTHQLLRVTESIQEGLNNKLKIGAVFLDIQKAFDRVWQDGLIHKLINYNIPHYLVKIFHSYLSNRIFAVRVNNKLSHTKIIEAGVAQGSKIGPILFALYINDMPKQHNTLLSIFADDTAILARNKNYNYIQIALNRHLKALEDWFANWKIQINAGKTEAIMFSNSINIRRGAVGDSPAAALQEIENVFEPRSRARIGALRTKFLHIVFLPSDTMSSYIGKISQAEKDLENTGKVIPDDEIAYQMLANLPRSYDNIVMQLYQLDDKNFTSLNVRKSLLAEYNRVIVCEKSDARPKESALFSIESDVSRKKNSTKEFKERRKCFSCGTVGHSKKNCWKFKNANKMPTHQQRKPYTFKQDGLSNSAALYASAYWTQSMDIEFVIDSAATEHFVNDLNLFTNFQKLFSSASIAEGTTNILGKGDVNLEIMDNSSKVSLLLKNVLYAPQMVRNLIYLRKFDLAQYSIFVKNSKMIIKTPTNRLFLTVPVSDKFCMTKANVIKMQNGSAAYISDKDNIELWHARFGHLNMQGLKDFSKK</sequence>
<dbReference type="Pfam" id="PF14223">
    <property type="entry name" value="Retrotran_gag_2"/>
    <property type="match status" value="1"/>
</dbReference>
<evidence type="ECO:0000313" key="5">
    <source>
        <dbReference type="EMBL" id="GBN20036.1"/>
    </source>
</evidence>
<dbReference type="PANTHER" id="PTHR36688:SF1">
    <property type="entry name" value="ENDONUCLEASE_EXONUCLEASE_PHOSPHATASE DOMAIN-CONTAINING PROTEIN"/>
    <property type="match status" value="1"/>
</dbReference>
<gene>
    <name evidence="5" type="primary">jockeypol_272</name>
    <name evidence="5" type="ORF">AVEN_81184_1</name>
</gene>
<dbReference type="Pfam" id="PF13976">
    <property type="entry name" value="gag_pre-integrs"/>
    <property type="match status" value="1"/>
</dbReference>
<keyword evidence="1" id="KW-0645">Protease</keyword>
<dbReference type="Pfam" id="PF00078">
    <property type="entry name" value="RVT_1"/>
    <property type="match status" value="1"/>
</dbReference>
<protein>
    <submittedName>
        <fullName evidence="5">RNA-directed DNA polymerase from mobile element jockey</fullName>
    </submittedName>
</protein>
<dbReference type="InterPro" id="IPR001878">
    <property type="entry name" value="Znf_CCHC"/>
</dbReference>
<comment type="caution">
    <text evidence="5">The sequence shown here is derived from an EMBL/GenBank/DDBJ whole genome shotgun (WGS) entry which is preliminary data.</text>
</comment>
<dbReference type="InterPro" id="IPR000477">
    <property type="entry name" value="RT_dom"/>
</dbReference>
<dbReference type="SUPFAM" id="SSF56672">
    <property type="entry name" value="DNA/RNA polymerases"/>
    <property type="match status" value="1"/>
</dbReference>
<dbReference type="PROSITE" id="PS50878">
    <property type="entry name" value="RT_POL"/>
    <property type="match status" value="1"/>
</dbReference>
<keyword evidence="2" id="KW-0863">Zinc-finger</keyword>
<dbReference type="GO" id="GO:0008270">
    <property type="term" value="F:zinc ion binding"/>
    <property type="evidence" value="ECO:0007669"/>
    <property type="project" value="UniProtKB-KW"/>
</dbReference>
<evidence type="ECO:0000259" key="4">
    <source>
        <dbReference type="PROSITE" id="PS50878"/>
    </source>
</evidence>
<proteinExistence type="predicted"/>
<keyword evidence="5" id="KW-0808">Transferase</keyword>
<feature type="domain" description="Reverse transcriptase" evidence="4">
    <location>
        <begin position="169"/>
        <end position="466"/>
    </location>
</feature>